<evidence type="ECO:0000256" key="5">
    <source>
        <dbReference type="ARBA" id="ARBA00022737"/>
    </source>
</evidence>
<keyword evidence="4 8" id="KW-0812">Transmembrane</keyword>
<dbReference type="InterPro" id="IPR018108">
    <property type="entry name" value="MCP_transmembrane"/>
</dbReference>
<evidence type="ECO:0000256" key="7">
    <source>
        <dbReference type="ARBA" id="ARBA00023136"/>
    </source>
</evidence>
<comment type="subcellular location">
    <subcellularLocation>
        <location evidence="1">Membrane</location>
        <topology evidence="1">Multi-pass membrane protein</topology>
    </subcellularLocation>
</comment>
<evidence type="ECO:0000256" key="10">
    <source>
        <dbReference type="SAM" id="MobiDB-lite"/>
    </source>
</evidence>
<keyword evidence="3 9" id="KW-0813">Transport</keyword>
<dbReference type="GO" id="GO:0016020">
    <property type="term" value="C:membrane"/>
    <property type="evidence" value="ECO:0007669"/>
    <property type="project" value="UniProtKB-SubCell"/>
</dbReference>
<name>A0AA88W2H5_9ASTE</name>
<gene>
    <name evidence="11" type="ORF">RJ639_004597</name>
</gene>
<dbReference type="Pfam" id="PF00153">
    <property type="entry name" value="Mito_carr"/>
    <property type="match status" value="1"/>
</dbReference>
<dbReference type="Gene3D" id="1.50.40.10">
    <property type="entry name" value="Mitochondrial carrier domain"/>
    <property type="match status" value="1"/>
</dbReference>
<sequence length="463" mass="51468">MHGNGRGKGKTAGVWPTVKPFVNGGASGMLATCVIQPIDMIKVRIQLGQGSAGQVMRTMLKNEGIRAFYKSSHFGVALGTRLSALRLIQKGYKLNFDENYCMIINKKNDQVIATIRMALNKKSELFSKFLEFKAYVEQAYGLTDAKKIELIVYKLDEEVSHWWKMIEDSKMAEQRKAMTWDQFKDLFFDYYFPRSEDNKSVAEYEVQVLFVRGATSNMVVKVTFGIREHVSDIIILTHFIRGSPLNITGIIMLVMNARKNKSSANLPLGLLLTRVFEHFHVPLPTSNSERISLPGHHVHDETSLCRAGFVIRSDLSSNTVFLERVTTTDPSHTSSILAPAPAFIHVPSPPPEITSAPQSDPFPSFSPSQPPSTQYIPPAPTDPSSSVLPFPTPPHPTDPLFSSLLNDFSHINFDEFLSSDTPDLSDIISRLSTSIQLILESQTTLVAPITANHTAIIHELAAL</sequence>
<feature type="compositionally biased region" description="Low complexity" evidence="10">
    <location>
        <begin position="355"/>
        <end position="367"/>
    </location>
</feature>
<feature type="region of interest" description="Disordered" evidence="10">
    <location>
        <begin position="347"/>
        <end position="387"/>
    </location>
</feature>
<evidence type="ECO:0000256" key="6">
    <source>
        <dbReference type="ARBA" id="ARBA00022989"/>
    </source>
</evidence>
<reference evidence="11" key="1">
    <citation type="submission" date="2022-12" db="EMBL/GenBank/DDBJ databases">
        <title>Draft genome assemblies for two species of Escallonia (Escalloniales).</title>
        <authorList>
            <person name="Chanderbali A."/>
            <person name="Dervinis C."/>
            <person name="Anghel I."/>
            <person name="Soltis D."/>
            <person name="Soltis P."/>
            <person name="Zapata F."/>
        </authorList>
    </citation>
    <scope>NUCLEOTIDE SEQUENCE</scope>
    <source>
        <strain evidence="11">UCBG64.0493</strain>
        <tissue evidence="11">Leaf</tissue>
    </source>
</reference>
<evidence type="ECO:0000256" key="8">
    <source>
        <dbReference type="PROSITE-ProRule" id="PRU00282"/>
    </source>
</evidence>
<protein>
    <submittedName>
        <fullName evidence="11">Uncharacterized protein</fullName>
    </submittedName>
</protein>
<evidence type="ECO:0000313" key="11">
    <source>
        <dbReference type="EMBL" id="KAK3018143.1"/>
    </source>
</evidence>
<dbReference type="InterPro" id="IPR050391">
    <property type="entry name" value="Mito_Metabolite_Transporter"/>
</dbReference>
<evidence type="ECO:0000256" key="4">
    <source>
        <dbReference type="ARBA" id="ARBA00022692"/>
    </source>
</evidence>
<accession>A0AA88W2H5</accession>
<keyword evidence="6" id="KW-1133">Transmembrane helix</keyword>
<keyword evidence="7 8" id="KW-0472">Membrane</keyword>
<evidence type="ECO:0000313" key="12">
    <source>
        <dbReference type="Proteomes" id="UP001188597"/>
    </source>
</evidence>
<evidence type="ECO:0000256" key="1">
    <source>
        <dbReference type="ARBA" id="ARBA00004141"/>
    </source>
</evidence>
<keyword evidence="5" id="KW-0677">Repeat</keyword>
<comment type="caution">
    <text evidence="11">The sequence shown here is derived from an EMBL/GenBank/DDBJ whole genome shotgun (WGS) entry which is preliminary data.</text>
</comment>
<dbReference type="Proteomes" id="UP001188597">
    <property type="component" value="Unassembled WGS sequence"/>
</dbReference>
<proteinExistence type="inferred from homology"/>
<feature type="repeat" description="Solcar" evidence="8">
    <location>
        <begin position="15"/>
        <end position="96"/>
    </location>
</feature>
<organism evidence="11 12">
    <name type="scientific">Escallonia herrerae</name>
    <dbReference type="NCBI Taxonomy" id="1293975"/>
    <lineage>
        <taxon>Eukaryota</taxon>
        <taxon>Viridiplantae</taxon>
        <taxon>Streptophyta</taxon>
        <taxon>Embryophyta</taxon>
        <taxon>Tracheophyta</taxon>
        <taxon>Spermatophyta</taxon>
        <taxon>Magnoliopsida</taxon>
        <taxon>eudicotyledons</taxon>
        <taxon>Gunneridae</taxon>
        <taxon>Pentapetalae</taxon>
        <taxon>asterids</taxon>
        <taxon>campanulids</taxon>
        <taxon>Escalloniales</taxon>
        <taxon>Escalloniaceae</taxon>
        <taxon>Escallonia</taxon>
    </lineage>
</organism>
<keyword evidence="12" id="KW-1185">Reference proteome</keyword>
<evidence type="ECO:0000256" key="9">
    <source>
        <dbReference type="RuleBase" id="RU000488"/>
    </source>
</evidence>
<dbReference type="SUPFAM" id="SSF103506">
    <property type="entry name" value="Mitochondrial carrier"/>
    <property type="match status" value="1"/>
</dbReference>
<dbReference type="InterPro" id="IPR023395">
    <property type="entry name" value="MCP_dom_sf"/>
</dbReference>
<evidence type="ECO:0000256" key="3">
    <source>
        <dbReference type="ARBA" id="ARBA00022448"/>
    </source>
</evidence>
<dbReference type="EMBL" id="JAVXUP010000954">
    <property type="protein sequence ID" value="KAK3018143.1"/>
    <property type="molecule type" value="Genomic_DNA"/>
</dbReference>
<dbReference type="PROSITE" id="PS50920">
    <property type="entry name" value="SOLCAR"/>
    <property type="match status" value="1"/>
</dbReference>
<evidence type="ECO:0000256" key="2">
    <source>
        <dbReference type="ARBA" id="ARBA00006375"/>
    </source>
</evidence>
<dbReference type="AlphaFoldDB" id="A0AA88W2H5"/>
<comment type="similarity">
    <text evidence="2 9">Belongs to the mitochondrial carrier (TC 2.A.29) family.</text>
</comment>
<dbReference type="PANTHER" id="PTHR45618">
    <property type="entry name" value="MITOCHONDRIAL DICARBOXYLATE CARRIER-RELATED"/>
    <property type="match status" value="1"/>
</dbReference>